<keyword evidence="3" id="KW-1185">Reference proteome</keyword>
<proteinExistence type="predicted"/>
<evidence type="ECO:0000313" key="3">
    <source>
        <dbReference type="Proteomes" id="UP000250321"/>
    </source>
</evidence>
<evidence type="ECO:0000313" key="2">
    <source>
        <dbReference type="EMBL" id="PQQ19839.1"/>
    </source>
</evidence>
<evidence type="ECO:0000256" key="1">
    <source>
        <dbReference type="SAM" id="MobiDB-lite"/>
    </source>
</evidence>
<reference evidence="2 3" key="1">
    <citation type="submission" date="2018-02" db="EMBL/GenBank/DDBJ databases">
        <title>Draft genome of wild Prunus yedoensis var. nudiflora.</title>
        <authorList>
            <person name="Baek S."/>
            <person name="Kim J.-H."/>
            <person name="Choi K."/>
            <person name="Kim G.-B."/>
            <person name="Cho A."/>
            <person name="Jang H."/>
            <person name="Shin C.-H."/>
            <person name="Yu H.-J."/>
            <person name="Mun J.-H."/>
        </authorList>
    </citation>
    <scope>NUCLEOTIDE SEQUENCE [LARGE SCALE GENOMIC DNA]</scope>
    <source>
        <strain evidence="3">cv. Jeju island</strain>
        <tissue evidence="2">Leaf</tissue>
    </source>
</reference>
<sequence>MAELSTKWQGEAGPSGTDKGKKLLAEPSFSQEENSTSAFKSPKKRTRDLFEEVQESSEPSVEILGVFNPSAPRVDYSNP</sequence>
<feature type="region of interest" description="Disordered" evidence="1">
    <location>
        <begin position="1"/>
        <end position="47"/>
    </location>
</feature>
<organism evidence="2 3">
    <name type="scientific">Prunus yedoensis var. nudiflora</name>
    <dbReference type="NCBI Taxonomy" id="2094558"/>
    <lineage>
        <taxon>Eukaryota</taxon>
        <taxon>Viridiplantae</taxon>
        <taxon>Streptophyta</taxon>
        <taxon>Embryophyta</taxon>
        <taxon>Tracheophyta</taxon>
        <taxon>Spermatophyta</taxon>
        <taxon>Magnoliopsida</taxon>
        <taxon>eudicotyledons</taxon>
        <taxon>Gunneridae</taxon>
        <taxon>Pentapetalae</taxon>
        <taxon>rosids</taxon>
        <taxon>fabids</taxon>
        <taxon>Rosales</taxon>
        <taxon>Rosaceae</taxon>
        <taxon>Amygdaloideae</taxon>
        <taxon>Amygdaleae</taxon>
        <taxon>Prunus</taxon>
    </lineage>
</organism>
<dbReference type="EMBL" id="PJQY01000054">
    <property type="protein sequence ID" value="PQQ19839.1"/>
    <property type="molecule type" value="Genomic_DNA"/>
</dbReference>
<gene>
    <name evidence="2" type="ORF">Pyn_25934</name>
</gene>
<dbReference type="AlphaFoldDB" id="A0A314ZKL7"/>
<feature type="compositionally biased region" description="Polar residues" evidence="1">
    <location>
        <begin position="28"/>
        <end position="39"/>
    </location>
</feature>
<name>A0A314ZKL7_PRUYE</name>
<comment type="caution">
    <text evidence="2">The sequence shown here is derived from an EMBL/GenBank/DDBJ whole genome shotgun (WGS) entry which is preliminary data.</text>
</comment>
<accession>A0A314ZKL7</accession>
<dbReference type="Proteomes" id="UP000250321">
    <property type="component" value="Unassembled WGS sequence"/>
</dbReference>
<protein>
    <submittedName>
        <fullName evidence="2">Uncharacterized protein</fullName>
    </submittedName>
</protein>